<dbReference type="PATRIC" id="fig|1110509.7.peg.2383"/>
<sequence>MEAAAAAGSAGPEPPGLGEAIYFSSLVFIAQAPAEYRARGRYRYLVIFEGILGWLMLALFLVGLGNLMIR</sequence>
<dbReference type="Proteomes" id="UP000005877">
    <property type="component" value="Chromosome"/>
</dbReference>
<evidence type="ECO:0000256" key="1">
    <source>
        <dbReference type="SAM" id="Phobius"/>
    </source>
</evidence>
<gene>
    <name evidence="2" type="ordered locus">Mhar_2151</name>
</gene>
<dbReference type="KEGG" id="mhi:Mhar_2151"/>
<evidence type="ECO:0000313" key="2">
    <source>
        <dbReference type="EMBL" id="AET65504.1"/>
    </source>
</evidence>
<dbReference type="STRING" id="1110509.Mhar_2151"/>
<keyword evidence="1" id="KW-0472">Membrane</keyword>
<evidence type="ECO:0000313" key="3">
    <source>
        <dbReference type="Proteomes" id="UP000005877"/>
    </source>
</evidence>
<name>G7WQF1_METH6</name>
<organism evidence="2 3">
    <name type="scientific">Methanothrix harundinacea (strain 6Ac)</name>
    <name type="common">Methanosaeta harundinacea</name>
    <dbReference type="NCBI Taxonomy" id="1110509"/>
    <lineage>
        <taxon>Archaea</taxon>
        <taxon>Methanobacteriati</taxon>
        <taxon>Methanobacteriota</taxon>
        <taxon>Stenosarchaea group</taxon>
        <taxon>Methanomicrobia</taxon>
        <taxon>Methanotrichales</taxon>
        <taxon>Methanotrichaceae</taxon>
        <taxon>Methanothrix</taxon>
    </lineage>
</organism>
<proteinExistence type="predicted"/>
<keyword evidence="1" id="KW-1133">Transmembrane helix</keyword>
<dbReference type="HOGENOM" id="CLU_2748168_0_0_2"/>
<accession>G7WQF1</accession>
<feature type="transmembrane region" description="Helical" evidence="1">
    <location>
        <begin position="44"/>
        <end position="69"/>
    </location>
</feature>
<dbReference type="AlphaFoldDB" id="G7WQF1"/>
<dbReference type="EMBL" id="CP003117">
    <property type="protein sequence ID" value="AET65504.1"/>
    <property type="molecule type" value="Genomic_DNA"/>
</dbReference>
<keyword evidence="1" id="KW-0812">Transmembrane</keyword>
<reference evidence="2 3" key="1">
    <citation type="journal article" date="2012" name="PLoS ONE">
        <title>The genome characteristics and predicted function of methyl-group oxidation pathway in the obligate aceticlastic methanogens, Methanosaeta spp.</title>
        <authorList>
            <person name="Zhu J."/>
            <person name="Zheng H."/>
            <person name="Ai G."/>
            <person name="Zhang G."/>
            <person name="Liu D."/>
            <person name="Liu X."/>
            <person name="Dong X."/>
        </authorList>
    </citation>
    <scope>NUCLEOTIDE SEQUENCE [LARGE SCALE GENOMIC DNA]</scope>
    <source>
        <strain evidence="2 3">6Ac</strain>
    </source>
</reference>
<keyword evidence="3" id="KW-1185">Reference proteome</keyword>
<protein>
    <submittedName>
        <fullName evidence="2">Uncharacterized protein</fullName>
    </submittedName>
</protein>